<feature type="transmembrane region" description="Helical" evidence="10">
    <location>
        <begin position="156"/>
        <end position="177"/>
    </location>
</feature>
<evidence type="ECO:0000256" key="3">
    <source>
        <dbReference type="ARBA" id="ARBA00022679"/>
    </source>
</evidence>
<dbReference type="Proteomes" id="UP000757900">
    <property type="component" value="Unassembled WGS sequence"/>
</dbReference>
<evidence type="ECO:0000256" key="1">
    <source>
        <dbReference type="ARBA" id="ARBA00022475"/>
    </source>
</evidence>
<comment type="caution">
    <text evidence="11">The sequence shown here is derived from an EMBL/GenBank/DDBJ whole genome shotgun (WGS) entry which is preliminary data.</text>
</comment>
<evidence type="ECO:0000256" key="10">
    <source>
        <dbReference type="HAMAP-Rule" id="MF_01043"/>
    </source>
</evidence>
<dbReference type="EC" id="2.3.1.275" evidence="10"/>
<comment type="similarity">
    <text evidence="10">Belongs to the PlsY family.</text>
</comment>
<name>A0A929MSU3_ABIDE</name>
<dbReference type="GO" id="GO:0043772">
    <property type="term" value="F:acyl-phosphate glycerol-3-phosphate acyltransferase activity"/>
    <property type="evidence" value="ECO:0007669"/>
    <property type="project" value="UniProtKB-UniRule"/>
</dbReference>
<protein>
    <recommendedName>
        <fullName evidence="10">Glycerol-3-phosphate acyltransferase</fullName>
    </recommendedName>
    <alternativeName>
        <fullName evidence="10">Acyl-PO4 G3P acyltransferase</fullName>
    </alternativeName>
    <alternativeName>
        <fullName evidence="10">Acyl-phosphate--glycerol-3-phosphate acyltransferase</fullName>
    </alternativeName>
    <alternativeName>
        <fullName evidence="10">G3P acyltransferase</fullName>
        <shortName evidence="10">GPAT</shortName>
        <ecNumber evidence="10">2.3.1.275</ecNumber>
    </alternativeName>
    <alternativeName>
        <fullName evidence="10">Lysophosphatidic acid synthase</fullName>
        <shortName evidence="10">LPA synthase</shortName>
    </alternativeName>
</protein>
<keyword evidence="9 10" id="KW-1208">Phospholipid metabolism</keyword>
<dbReference type="HAMAP" id="MF_01043">
    <property type="entry name" value="PlsY"/>
    <property type="match status" value="1"/>
</dbReference>
<evidence type="ECO:0000256" key="6">
    <source>
        <dbReference type="ARBA" id="ARBA00023098"/>
    </source>
</evidence>
<keyword evidence="1 10" id="KW-1003">Cell membrane</keyword>
<keyword evidence="11" id="KW-0012">Acyltransferase</keyword>
<dbReference type="InterPro" id="IPR003811">
    <property type="entry name" value="G3P_acylTferase_PlsY"/>
</dbReference>
<feature type="transmembrane region" description="Helical" evidence="10">
    <location>
        <begin position="6"/>
        <end position="24"/>
    </location>
</feature>
<feature type="transmembrane region" description="Helical" evidence="10">
    <location>
        <begin position="112"/>
        <end position="136"/>
    </location>
</feature>
<dbReference type="RefSeq" id="WP_023392183.1">
    <property type="nucleotide sequence ID" value="NZ_CAMIKC010000072.1"/>
</dbReference>
<evidence type="ECO:0000256" key="9">
    <source>
        <dbReference type="ARBA" id="ARBA00023264"/>
    </source>
</evidence>
<feature type="transmembrane region" description="Helical" evidence="10">
    <location>
        <begin position="81"/>
        <end position="100"/>
    </location>
</feature>
<dbReference type="GO" id="GO:0005886">
    <property type="term" value="C:plasma membrane"/>
    <property type="evidence" value="ECO:0007669"/>
    <property type="project" value="UniProtKB-SubCell"/>
</dbReference>
<evidence type="ECO:0000256" key="8">
    <source>
        <dbReference type="ARBA" id="ARBA00023209"/>
    </source>
</evidence>
<dbReference type="GeneID" id="84818039"/>
<evidence type="ECO:0000256" key="2">
    <source>
        <dbReference type="ARBA" id="ARBA00022516"/>
    </source>
</evidence>
<evidence type="ECO:0000313" key="12">
    <source>
        <dbReference type="Proteomes" id="UP000757900"/>
    </source>
</evidence>
<proteinExistence type="inferred from homology"/>
<keyword evidence="7 10" id="KW-0472">Membrane</keyword>
<evidence type="ECO:0000313" key="11">
    <source>
        <dbReference type="EMBL" id="MBF0935101.1"/>
    </source>
</evidence>
<comment type="function">
    <text evidence="10">Catalyzes the transfer of an acyl group from acyl-phosphate (acyl-PO(4)) to glycerol-3-phosphate (G3P) to form lysophosphatidic acid (LPA). This enzyme utilizes acyl-phosphate as fatty acyl donor, but not acyl-CoA or acyl-ACP.</text>
</comment>
<feature type="transmembrane region" description="Helical" evidence="10">
    <location>
        <begin position="54"/>
        <end position="75"/>
    </location>
</feature>
<dbReference type="AlphaFoldDB" id="A0A929MSU3"/>
<reference evidence="11" key="1">
    <citation type="submission" date="2020-04" db="EMBL/GenBank/DDBJ databases">
        <title>Deep metagenomics examines the oral microbiome during advanced dental caries in children, revealing novel taxa and co-occurrences with host molecules.</title>
        <authorList>
            <person name="Baker J.L."/>
            <person name="Morton J.T."/>
            <person name="Dinis M."/>
            <person name="Alvarez R."/>
            <person name="Tran N.C."/>
            <person name="Knight R."/>
            <person name="Edlund A."/>
        </authorList>
    </citation>
    <scope>NUCLEOTIDE SEQUENCE</scope>
    <source>
        <strain evidence="11">JCVI_23_bin.16</strain>
    </source>
</reference>
<comment type="subcellular location">
    <subcellularLocation>
        <location evidence="10">Cell membrane</location>
        <topology evidence="10">Multi-pass membrane protein</topology>
    </subcellularLocation>
</comment>
<keyword evidence="8 10" id="KW-0594">Phospholipid biosynthesis</keyword>
<comment type="catalytic activity">
    <reaction evidence="10">
        <text>an acyl phosphate + sn-glycerol 3-phosphate = a 1-acyl-sn-glycero-3-phosphate + phosphate</text>
        <dbReference type="Rhea" id="RHEA:34075"/>
        <dbReference type="ChEBI" id="CHEBI:43474"/>
        <dbReference type="ChEBI" id="CHEBI:57597"/>
        <dbReference type="ChEBI" id="CHEBI:57970"/>
        <dbReference type="ChEBI" id="CHEBI:59918"/>
        <dbReference type="EC" id="2.3.1.275"/>
    </reaction>
</comment>
<keyword evidence="4 10" id="KW-0812">Transmembrane</keyword>
<keyword evidence="5 10" id="KW-1133">Transmembrane helix</keyword>
<evidence type="ECO:0000256" key="7">
    <source>
        <dbReference type="ARBA" id="ARBA00023136"/>
    </source>
</evidence>
<dbReference type="NCBIfam" id="TIGR00023">
    <property type="entry name" value="glycerol-3-phosphate 1-O-acyltransferase PlsY"/>
    <property type="match status" value="1"/>
</dbReference>
<dbReference type="SMART" id="SM01207">
    <property type="entry name" value="G3P_acyltransf"/>
    <property type="match status" value="1"/>
</dbReference>
<dbReference type="PANTHER" id="PTHR30309">
    <property type="entry name" value="INNER MEMBRANE PROTEIN YGIH"/>
    <property type="match status" value="1"/>
</dbReference>
<comment type="subunit">
    <text evidence="10">Probably interacts with PlsX.</text>
</comment>
<gene>
    <name evidence="10 11" type="primary">plsY</name>
    <name evidence="11" type="ORF">HXK00_05590</name>
</gene>
<keyword evidence="6 10" id="KW-0443">Lipid metabolism</keyword>
<keyword evidence="2 10" id="KW-0444">Lipid biosynthesis</keyword>
<evidence type="ECO:0000256" key="5">
    <source>
        <dbReference type="ARBA" id="ARBA00022989"/>
    </source>
</evidence>
<dbReference type="GO" id="GO:0008654">
    <property type="term" value="P:phospholipid biosynthetic process"/>
    <property type="evidence" value="ECO:0007669"/>
    <property type="project" value="UniProtKB-UniRule"/>
</dbReference>
<dbReference type="Pfam" id="PF02660">
    <property type="entry name" value="G3P_acyltransf"/>
    <property type="match status" value="1"/>
</dbReference>
<evidence type="ECO:0000256" key="4">
    <source>
        <dbReference type="ARBA" id="ARBA00022692"/>
    </source>
</evidence>
<organism evidence="11 12">
    <name type="scientific">Abiotrophia defectiva</name>
    <name type="common">Streptococcus defectivus</name>
    <dbReference type="NCBI Taxonomy" id="46125"/>
    <lineage>
        <taxon>Bacteria</taxon>
        <taxon>Bacillati</taxon>
        <taxon>Bacillota</taxon>
        <taxon>Bacilli</taxon>
        <taxon>Lactobacillales</taxon>
        <taxon>Aerococcaceae</taxon>
        <taxon>Abiotrophia</taxon>
    </lineage>
</organism>
<dbReference type="PANTHER" id="PTHR30309:SF0">
    <property type="entry name" value="GLYCEROL-3-PHOSPHATE ACYLTRANSFERASE-RELATED"/>
    <property type="match status" value="1"/>
</dbReference>
<accession>A0A929MSU3</accession>
<keyword evidence="3 10" id="KW-0808">Transferase</keyword>
<sequence>MHLKILLIIATYLLGSIPTGVWYSRLRYRQDVRQTGSGNSGATNIGRTYGFQSAVLVAMIDVLKGWIPVLLAKWLFTDNAWVISAVALAALIGHAYPIWANFKGGKIVATSIGVLLGFHFWIALVMVISFFTLLYLTSTVSFSAMLSYSLTACYLFLTQPNKIYGVTFILIALFMIYRHRQNIERLLRHEEKTINFGLGLWLNQHGSKDSSQAK</sequence>
<dbReference type="EMBL" id="JABZFV010000129">
    <property type="protein sequence ID" value="MBF0935101.1"/>
    <property type="molecule type" value="Genomic_DNA"/>
</dbReference>
<comment type="pathway">
    <text evidence="10">Lipid metabolism; phospholipid metabolism.</text>
</comment>